<evidence type="ECO:0000313" key="3">
    <source>
        <dbReference type="EMBL" id="APU14626.1"/>
    </source>
</evidence>
<feature type="transmembrane region" description="Helical" evidence="2">
    <location>
        <begin position="106"/>
        <end position="126"/>
    </location>
</feature>
<keyword evidence="2" id="KW-1133">Transmembrane helix</keyword>
<protein>
    <submittedName>
        <fullName evidence="3">Uncharacterized protein</fullName>
    </submittedName>
</protein>
<organism evidence="3 4">
    <name type="scientific">Actinoalloteichus fjordicus</name>
    <dbReference type="NCBI Taxonomy" id="1612552"/>
    <lineage>
        <taxon>Bacteria</taxon>
        <taxon>Bacillati</taxon>
        <taxon>Actinomycetota</taxon>
        <taxon>Actinomycetes</taxon>
        <taxon>Pseudonocardiales</taxon>
        <taxon>Pseudonocardiaceae</taxon>
        <taxon>Actinoalloteichus</taxon>
    </lineage>
</organism>
<keyword evidence="2" id="KW-0472">Membrane</keyword>
<dbReference type="Proteomes" id="UP000185511">
    <property type="component" value="Chromosome"/>
</dbReference>
<feature type="compositionally biased region" description="Low complexity" evidence="1">
    <location>
        <begin position="15"/>
        <end position="47"/>
    </location>
</feature>
<dbReference type="EMBL" id="CP016076">
    <property type="protein sequence ID" value="APU14626.1"/>
    <property type="molecule type" value="Genomic_DNA"/>
</dbReference>
<feature type="compositionally biased region" description="Low complexity" evidence="1">
    <location>
        <begin position="58"/>
        <end position="74"/>
    </location>
</feature>
<sequence>MSMPPQPGPYGPPGGWQQQPGPQSGGFPQQPGGYPKQPGGYPQQPGGYPQPGGPPSGGFPQQQPGPQPGWSGQQQGWGGQQPGYGPQYDPAGSGGPGGPKKSPLPWILGGGGVLVVVLIVVLVLVLGDDSDGGATTDAGGSGAPGDSRSDGGGGDGSGGGVSGSPEQAAQTLAEAVTNEDFQTFVDMTCTQYQDELGVSGVEDFAAGLDPGAIDPSLAAIEVAFTVDAVAQLSPGEAEARMLISYTNVPAEMADYLTEMAMYFTLVPEDGQWKVCDYRVDENSLIIPTY</sequence>
<keyword evidence="4" id="KW-1185">Reference proteome</keyword>
<reference evidence="4" key="1">
    <citation type="submission" date="2016-06" db="EMBL/GenBank/DDBJ databases">
        <title>Complete genome sequence of Actinoalloteichus fjordicus DSM 46855 (=ADI127-17), type strain of the new species Actinoalloteichus fjordicus.</title>
        <authorList>
            <person name="Ruckert C."/>
            <person name="Nouioui I."/>
            <person name="Willmese J."/>
            <person name="van Wezel G."/>
            <person name="Klenk H.-P."/>
            <person name="Kalinowski J."/>
            <person name="Zotchev S.B."/>
        </authorList>
    </citation>
    <scope>NUCLEOTIDE SEQUENCE [LARGE SCALE GENOMIC DNA]</scope>
    <source>
        <strain evidence="4">ADI127-7</strain>
    </source>
</reference>
<feature type="compositionally biased region" description="Pro residues" evidence="1">
    <location>
        <begin position="1"/>
        <end position="12"/>
    </location>
</feature>
<dbReference type="KEGG" id="acad:UA74_12840"/>
<gene>
    <name evidence="3" type="ORF">UA74_12840</name>
</gene>
<accession>A0AAC9LBN2</accession>
<feature type="region of interest" description="Disordered" evidence="1">
    <location>
        <begin position="1"/>
        <end position="99"/>
    </location>
</feature>
<feature type="compositionally biased region" description="Gly residues" evidence="1">
    <location>
        <begin position="150"/>
        <end position="162"/>
    </location>
</feature>
<evidence type="ECO:0000256" key="2">
    <source>
        <dbReference type="SAM" id="Phobius"/>
    </source>
</evidence>
<dbReference type="RefSeq" id="WP_157442211.1">
    <property type="nucleotide sequence ID" value="NZ_CP016076.1"/>
</dbReference>
<keyword evidence="2" id="KW-0812">Transmembrane</keyword>
<name>A0AAC9LBN2_9PSEU</name>
<proteinExistence type="predicted"/>
<evidence type="ECO:0000313" key="4">
    <source>
        <dbReference type="Proteomes" id="UP000185511"/>
    </source>
</evidence>
<dbReference type="AlphaFoldDB" id="A0AAC9LBN2"/>
<feature type="region of interest" description="Disordered" evidence="1">
    <location>
        <begin position="131"/>
        <end position="169"/>
    </location>
</feature>
<evidence type="ECO:0000256" key="1">
    <source>
        <dbReference type="SAM" id="MobiDB-lite"/>
    </source>
</evidence>